<keyword evidence="1" id="KW-0732">Signal</keyword>
<evidence type="ECO:0000256" key="1">
    <source>
        <dbReference type="SAM" id="SignalP"/>
    </source>
</evidence>
<reference evidence="2" key="2">
    <citation type="submission" date="2020-12" db="EMBL/GenBank/DDBJ databases">
        <authorList>
            <person name="Kanost M."/>
        </authorList>
    </citation>
    <scope>NUCLEOTIDE SEQUENCE</scope>
</reference>
<evidence type="ECO:0008006" key="4">
    <source>
        <dbReference type="Google" id="ProtNLM"/>
    </source>
</evidence>
<dbReference type="Proteomes" id="UP000791440">
    <property type="component" value="Unassembled WGS sequence"/>
</dbReference>
<protein>
    <recommendedName>
        <fullName evidence="4">Secreted protein</fullName>
    </recommendedName>
</protein>
<gene>
    <name evidence="2" type="ORF">O3G_MSEX013648</name>
</gene>
<comment type="caution">
    <text evidence="2">The sequence shown here is derived from an EMBL/GenBank/DDBJ whole genome shotgun (WGS) entry which is preliminary data.</text>
</comment>
<feature type="chain" id="PRO_5036882313" description="Secreted protein" evidence="1">
    <location>
        <begin position="20"/>
        <end position="223"/>
    </location>
</feature>
<evidence type="ECO:0000313" key="3">
    <source>
        <dbReference type="Proteomes" id="UP000791440"/>
    </source>
</evidence>
<name>A0A922CYT1_MANSE</name>
<sequence>MVMFPFCLAVCALIGTSQGVSTKMDFGDEDTSVVTNTTKVGDEDVEVKHTIVVSTKLKNNRRGIHGANDDQRTITYNTGQRQNKEKEDSGEVPIVSGYKAVETTQIRTPDTRHKTAYPEVTLESRNLRDEYDIYPNLANHPMQWKPSSFYNNINTWNQDYVSHGRSNTPYYQSKLNRRIADDTVKEFYCRRCMELGGSKGCTQRPYRATTPKMKIDGKLVKLD</sequence>
<dbReference type="EMBL" id="JH668931">
    <property type="protein sequence ID" value="KAG6463071.1"/>
    <property type="molecule type" value="Genomic_DNA"/>
</dbReference>
<reference evidence="2" key="1">
    <citation type="journal article" date="2016" name="Insect Biochem. Mol. Biol.">
        <title>Multifaceted biological insights from a draft genome sequence of the tobacco hornworm moth, Manduca sexta.</title>
        <authorList>
            <person name="Kanost M.R."/>
            <person name="Arrese E.L."/>
            <person name="Cao X."/>
            <person name="Chen Y.R."/>
            <person name="Chellapilla S."/>
            <person name="Goldsmith M.R."/>
            <person name="Grosse-Wilde E."/>
            <person name="Heckel D.G."/>
            <person name="Herndon N."/>
            <person name="Jiang H."/>
            <person name="Papanicolaou A."/>
            <person name="Qu J."/>
            <person name="Soulages J.L."/>
            <person name="Vogel H."/>
            <person name="Walters J."/>
            <person name="Waterhouse R.M."/>
            <person name="Ahn S.J."/>
            <person name="Almeida F.C."/>
            <person name="An C."/>
            <person name="Aqrawi P."/>
            <person name="Bretschneider A."/>
            <person name="Bryant W.B."/>
            <person name="Bucks S."/>
            <person name="Chao H."/>
            <person name="Chevignon G."/>
            <person name="Christen J.M."/>
            <person name="Clarke D.F."/>
            <person name="Dittmer N.T."/>
            <person name="Ferguson L.C.F."/>
            <person name="Garavelou S."/>
            <person name="Gordon K.H.J."/>
            <person name="Gunaratna R.T."/>
            <person name="Han Y."/>
            <person name="Hauser F."/>
            <person name="He Y."/>
            <person name="Heidel-Fischer H."/>
            <person name="Hirsh A."/>
            <person name="Hu Y."/>
            <person name="Jiang H."/>
            <person name="Kalra D."/>
            <person name="Klinner C."/>
            <person name="Konig C."/>
            <person name="Kovar C."/>
            <person name="Kroll A.R."/>
            <person name="Kuwar S.S."/>
            <person name="Lee S.L."/>
            <person name="Lehman R."/>
            <person name="Li K."/>
            <person name="Li Z."/>
            <person name="Liang H."/>
            <person name="Lovelace S."/>
            <person name="Lu Z."/>
            <person name="Mansfield J.H."/>
            <person name="McCulloch K.J."/>
            <person name="Mathew T."/>
            <person name="Morton B."/>
            <person name="Muzny D.M."/>
            <person name="Neunemann D."/>
            <person name="Ongeri F."/>
            <person name="Pauchet Y."/>
            <person name="Pu L.L."/>
            <person name="Pyrousis I."/>
            <person name="Rao X.J."/>
            <person name="Redding A."/>
            <person name="Roesel C."/>
            <person name="Sanchez-Gracia A."/>
            <person name="Schaack S."/>
            <person name="Shukla A."/>
            <person name="Tetreau G."/>
            <person name="Wang Y."/>
            <person name="Xiong G.H."/>
            <person name="Traut W."/>
            <person name="Walsh T.K."/>
            <person name="Worley K.C."/>
            <person name="Wu D."/>
            <person name="Wu W."/>
            <person name="Wu Y.Q."/>
            <person name="Zhang X."/>
            <person name="Zou Z."/>
            <person name="Zucker H."/>
            <person name="Briscoe A.D."/>
            <person name="Burmester T."/>
            <person name="Clem R.J."/>
            <person name="Feyereisen R."/>
            <person name="Grimmelikhuijzen C.J.P."/>
            <person name="Hamodrakas S.J."/>
            <person name="Hansson B.S."/>
            <person name="Huguet E."/>
            <person name="Jermiin L.S."/>
            <person name="Lan Q."/>
            <person name="Lehman H.K."/>
            <person name="Lorenzen M."/>
            <person name="Merzendorfer H."/>
            <person name="Michalopoulos I."/>
            <person name="Morton D.B."/>
            <person name="Muthukrishnan S."/>
            <person name="Oakeshott J.G."/>
            <person name="Palmer W."/>
            <person name="Park Y."/>
            <person name="Passarelli A.L."/>
            <person name="Rozas J."/>
            <person name="Schwartz L.M."/>
            <person name="Smith W."/>
            <person name="Southgate A."/>
            <person name="Vilcinskas A."/>
            <person name="Vogt R."/>
            <person name="Wang P."/>
            <person name="Werren J."/>
            <person name="Yu X.Q."/>
            <person name="Zhou J.J."/>
            <person name="Brown S.J."/>
            <person name="Scherer S.E."/>
            <person name="Richards S."/>
            <person name="Blissard G.W."/>
        </authorList>
    </citation>
    <scope>NUCLEOTIDE SEQUENCE</scope>
</reference>
<dbReference type="AlphaFoldDB" id="A0A922CYT1"/>
<keyword evidence="3" id="KW-1185">Reference proteome</keyword>
<evidence type="ECO:0000313" key="2">
    <source>
        <dbReference type="EMBL" id="KAG6463071.1"/>
    </source>
</evidence>
<feature type="signal peptide" evidence="1">
    <location>
        <begin position="1"/>
        <end position="19"/>
    </location>
</feature>
<organism evidence="2 3">
    <name type="scientific">Manduca sexta</name>
    <name type="common">Tobacco hawkmoth</name>
    <name type="synonym">Tobacco hornworm</name>
    <dbReference type="NCBI Taxonomy" id="7130"/>
    <lineage>
        <taxon>Eukaryota</taxon>
        <taxon>Metazoa</taxon>
        <taxon>Ecdysozoa</taxon>
        <taxon>Arthropoda</taxon>
        <taxon>Hexapoda</taxon>
        <taxon>Insecta</taxon>
        <taxon>Pterygota</taxon>
        <taxon>Neoptera</taxon>
        <taxon>Endopterygota</taxon>
        <taxon>Lepidoptera</taxon>
        <taxon>Glossata</taxon>
        <taxon>Ditrysia</taxon>
        <taxon>Bombycoidea</taxon>
        <taxon>Sphingidae</taxon>
        <taxon>Sphinginae</taxon>
        <taxon>Sphingini</taxon>
        <taxon>Manduca</taxon>
    </lineage>
</organism>
<accession>A0A922CYT1</accession>
<proteinExistence type="predicted"/>